<dbReference type="InterPro" id="IPR003599">
    <property type="entry name" value="Ig_sub"/>
</dbReference>
<dbReference type="PANTHER" id="PTHR45080:SF8">
    <property type="entry name" value="IG-LIKE DOMAIN-CONTAINING PROTEIN"/>
    <property type="match status" value="1"/>
</dbReference>
<dbReference type="InterPro" id="IPR036179">
    <property type="entry name" value="Ig-like_dom_sf"/>
</dbReference>
<evidence type="ECO:0000313" key="6">
    <source>
        <dbReference type="EMBL" id="GFO18123.1"/>
    </source>
</evidence>
<feature type="domain" description="Ig-like" evidence="5">
    <location>
        <begin position="339"/>
        <end position="428"/>
    </location>
</feature>
<dbReference type="GO" id="GO:0030424">
    <property type="term" value="C:axon"/>
    <property type="evidence" value="ECO:0007669"/>
    <property type="project" value="TreeGrafter"/>
</dbReference>
<keyword evidence="2" id="KW-1015">Disulfide bond</keyword>
<dbReference type="InterPro" id="IPR013098">
    <property type="entry name" value="Ig_I-set"/>
</dbReference>
<dbReference type="InterPro" id="IPR003598">
    <property type="entry name" value="Ig_sub2"/>
</dbReference>
<dbReference type="PANTHER" id="PTHR45080">
    <property type="entry name" value="CONTACTIN 5"/>
    <property type="match status" value="1"/>
</dbReference>
<keyword evidence="1" id="KW-0732">Signal</keyword>
<dbReference type="AlphaFoldDB" id="A0AAV4BG43"/>
<evidence type="ECO:0000256" key="3">
    <source>
        <dbReference type="ARBA" id="ARBA00023319"/>
    </source>
</evidence>
<protein>
    <submittedName>
        <fullName evidence="6">Titin</fullName>
    </submittedName>
</protein>
<accession>A0AAV4BG43</accession>
<dbReference type="CDD" id="cd00096">
    <property type="entry name" value="Ig"/>
    <property type="match status" value="1"/>
</dbReference>
<feature type="region of interest" description="Disordered" evidence="4">
    <location>
        <begin position="790"/>
        <end position="821"/>
    </location>
</feature>
<name>A0AAV4BG43_9GAST</name>
<dbReference type="Proteomes" id="UP000735302">
    <property type="component" value="Unassembled WGS sequence"/>
</dbReference>
<proteinExistence type="predicted"/>
<evidence type="ECO:0000313" key="7">
    <source>
        <dbReference type="Proteomes" id="UP000735302"/>
    </source>
</evidence>
<feature type="compositionally biased region" description="Basic and acidic residues" evidence="4">
    <location>
        <begin position="625"/>
        <end position="635"/>
    </location>
</feature>
<evidence type="ECO:0000259" key="5">
    <source>
        <dbReference type="PROSITE" id="PS50835"/>
    </source>
</evidence>
<dbReference type="SMART" id="SM00408">
    <property type="entry name" value="IGc2"/>
    <property type="match status" value="5"/>
</dbReference>
<dbReference type="GO" id="GO:0050808">
    <property type="term" value="P:synapse organization"/>
    <property type="evidence" value="ECO:0007669"/>
    <property type="project" value="TreeGrafter"/>
</dbReference>
<organism evidence="6 7">
    <name type="scientific">Plakobranchus ocellatus</name>
    <dbReference type="NCBI Taxonomy" id="259542"/>
    <lineage>
        <taxon>Eukaryota</taxon>
        <taxon>Metazoa</taxon>
        <taxon>Spiralia</taxon>
        <taxon>Lophotrochozoa</taxon>
        <taxon>Mollusca</taxon>
        <taxon>Gastropoda</taxon>
        <taxon>Heterobranchia</taxon>
        <taxon>Euthyneura</taxon>
        <taxon>Panpulmonata</taxon>
        <taxon>Sacoglossa</taxon>
        <taxon>Placobranchoidea</taxon>
        <taxon>Plakobranchidae</taxon>
        <taxon>Plakobranchus</taxon>
    </lineage>
</organism>
<feature type="compositionally biased region" description="Basic and acidic residues" evidence="4">
    <location>
        <begin position="431"/>
        <end position="527"/>
    </location>
</feature>
<reference evidence="6 7" key="1">
    <citation type="journal article" date="2021" name="Elife">
        <title>Chloroplast acquisition without the gene transfer in kleptoplastic sea slugs, Plakobranchus ocellatus.</title>
        <authorList>
            <person name="Maeda T."/>
            <person name="Takahashi S."/>
            <person name="Yoshida T."/>
            <person name="Shimamura S."/>
            <person name="Takaki Y."/>
            <person name="Nagai Y."/>
            <person name="Toyoda A."/>
            <person name="Suzuki Y."/>
            <person name="Arimoto A."/>
            <person name="Ishii H."/>
            <person name="Satoh N."/>
            <person name="Nishiyama T."/>
            <person name="Hasebe M."/>
            <person name="Maruyama T."/>
            <person name="Minagawa J."/>
            <person name="Obokata J."/>
            <person name="Shigenobu S."/>
        </authorList>
    </citation>
    <scope>NUCLEOTIDE SEQUENCE [LARGE SCALE GENOMIC DNA]</scope>
</reference>
<evidence type="ECO:0000256" key="4">
    <source>
        <dbReference type="SAM" id="MobiDB-lite"/>
    </source>
</evidence>
<feature type="compositionally biased region" description="Basic residues" evidence="4">
    <location>
        <begin position="576"/>
        <end position="586"/>
    </location>
</feature>
<dbReference type="InterPro" id="IPR050958">
    <property type="entry name" value="Cell_Adh-Cytoskel_Orgn"/>
</dbReference>
<feature type="domain" description="Ig-like" evidence="5">
    <location>
        <begin position="960"/>
        <end position="1009"/>
    </location>
</feature>
<dbReference type="InterPro" id="IPR007110">
    <property type="entry name" value="Ig-like_dom"/>
</dbReference>
<evidence type="ECO:0000256" key="2">
    <source>
        <dbReference type="ARBA" id="ARBA00023157"/>
    </source>
</evidence>
<dbReference type="FunFam" id="2.60.40.10:FF:000097">
    <property type="entry name" value="Bent, isoform F"/>
    <property type="match status" value="2"/>
</dbReference>
<feature type="domain" description="Ig-like" evidence="5">
    <location>
        <begin position="644"/>
        <end position="733"/>
    </location>
</feature>
<dbReference type="GO" id="GO:0008046">
    <property type="term" value="F:axon guidance receptor activity"/>
    <property type="evidence" value="ECO:0007669"/>
    <property type="project" value="TreeGrafter"/>
</dbReference>
<feature type="domain" description="Ig-like" evidence="5">
    <location>
        <begin position="857"/>
        <end position="943"/>
    </location>
</feature>
<feature type="domain" description="Ig-like" evidence="5">
    <location>
        <begin position="25"/>
        <end position="118"/>
    </location>
</feature>
<dbReference type="EMBL" id="BLXT01004931">
    <property type="protein sequence ID" value="GFO18123.1"/>
    <property type="molecule type" value="Genomic_DNA"/>
</dbReference>
<feature type="compositionally biased region" description="Acidic residues" evidence="4">
    <location>
        <begin position="596"/>
        <end position="614"/>
    </location>
</feature>
<dbReference type="InterPro" id="IPR013783">
    <property type="entry name" value="Ig-like_fold"/>
</dbReference>
<feature type="region of interest" description="Disordered" evidence="4">
    <location>
        <begin position="420"/>
        <end position="646"/>
    </location>
</feature>
<dbReference type="GO" id="GO:0043025">
    <property type="term" value="C:neuronal cell body"/>
    <property type="evidence" value="ECO:0007669"/>
    <property type="project" value="TreeGrafter"/>
</dbReference>
<dbReference type="GO" id="GO:0007156">
    <property type="term" value="P:homophilic cell adhesion via plasma membrane adhesion molecules"/>
    <property type="evidence" value="ECO:0007669"/>
    <property type="project" value="TreeGrafter"/>
</dbReference>
<sequence>MISSARTEYAILFFRSLRSTDGKAPKFTQKPSIKQEGSSLLMTCLLEAKPSPQIRWFREKTEIKAGGRVTITTTKDPGGADLYTVVLKIQDPATEDAGVYKCTASNDLGESNANITLNFQGGQQAKPKGVAPVFKEKPKVSQDASGKNIVIECRCAASPKPTVTWYKGSQVVTASSRVLTTVTESGGEYIIKMEILNFTKDDGGQYKVTAKNEAGEGSANITINLEAPKEAPNDVSQMIVGKPSIRLDDSGKYIIIDQGVKTSGMPQAVWYFNEKEIKSDNRISIKMPLDKGLYYPTLKIGKFTDRDNGTYKCVIKAKEGQATVTANLNIAALQPKGEPAKIVKKLEPKIVNDGDSVSYQATVSGTEPLEIAWSKDKKPIKPGDIYSATYTGGIAKLNISEVFPEDSGEYTVEVKNQWGSAKSSATLQVKELPEEKMQNDSNKNDTKAKPGQKKKADEEAAKKKKADEEAAKKKKADEEAAKKKKADEEAAKKKKADEEAAKKKKEEEAKKKPVEEPSMKKNQESKKSSAPAIVVDGDQTDDKGRFGQQGKGGGKNLKNGPSNKEDIDNDEDAKSKARSPKSKGQKYIKAPTTIIEELEEDGDFGDSDEYDADDDRFTPFDPDDWEGKGSLDQKKPIMKLGDGPALDEKPVNQVVMEGDDLQLTVNVDPKGKPSHVVKFYRGVRELKDDSRTTIRHSGNSSTLGIKRTRLTDEAKYTVNVESEGAITDTATFSVFIKDPSDSQMDFRNLLKHREHAKNKEDEDDVDWGSLKPVDKKGRRLSQIEVMKMNLKKVETPGSDSEDEKSGKPGSRRQSVEMIETPVKKVSADKLEALEQQQRRSSMQQRRASLAEVIPDWPTLAKRKVIKEEPDKFSGEMEDIKTMEGTPSVMFVAEFCKPEAKIKWFKNKLEIFHGHKYHFESDHSDYKLTINNVKVEDGGKYTCQCNDIGTSAWLYVEAKEPEYYFTQKLPETYKVERKKNGALECFVSDPRARVKWYKNDEPLEVSSLLL</sequence>
<keyword evidence="3" id="KW-0393">Immunoglobulin domain</keyword>
<feature type="domain" description="Ig-like" evidence="5">
    <location>
        <begin position="132"/>
        <end position="224"/>
    </location>
</feature>
<dbReference type="PROSITE" id="PS50835">
    <property type="entry name" value="IG_LIKE"/>
    <property type="match status" value="6"/>
</dbReference>
<dbReference type="FunFam" id="2.60.40.10:FF:000107">
    <property type="entry name" value="Myosin, light chain kinase a"/>
    <property type="match status" value="1"/>
</dbReference>
<dbReference type="Gene3D" id="2.60.40.10">
    <property type="entry name" value="Immunoglobulins"/>
    <property type="match status" value="7"/>
</dbReference>
<dbReference type="SUPFAM" id="SSF48726">
    <property type="entry name" value="Immunoglobulin"/>
    <property type="match status" value="7"/>
</dbReference>
<dbReference type="SMART" id="SM00409">
    <property type="entry name" value="IG"/>
    <property type="match status" value="6"/>
</dbReference>
<comment type="caution">
    <text evidence="6">The sequence shown here is derived from an EMBL/GenBank/DDBJ whole genome shotgun (WGS) entry which is preliminary data.</text>
</comment>
<gene>
    <name evidence="6" type="ORF">PoB_004462800</name>
</gene>
<keyword evidence="7" id="KW-1185">Reference proteome</keyword>
<dbReference type="Pfam" id="PF07679">
    <property type="entry name" value="I-set"/>
    <property type="match status" value="6"/>
</dbReference>
<dbReference type="GO" id="GO:0005886">
    <property type="term" value="C:plasma membrane"/>
    <property type="evidence" value="ECO:0007669"/>
    <property type="project" value="TreeGrafter"/>
</dbReference>
<evidence type="ECO:0000256" key="1">
    <source>
        <dbReference type="ARBA" id="ARBA00022729"/>
    </source>
</evidence>